<keyword evidence="5 14" id="KW-0444">Lipid biosynthesis</keyword>
<evidence type="ECO:0000256" key="6">
    <source>
        <dbReference type="ARBA" id="ARBA00022692"/>
    </source>
</evidence>
<keyword evidence="6 14" id="KW-0812">Transmembrane</keyword>
<sequence length="225" mass="25866">MAKTLSPVVKAYLLLYNIVLTLGWVYVGYLGFQKRNEHTKIWAHSEIPLKIFQTAAVMEVVHAILGFTPTSFVIVAFQVASRLLVVWGCLDLAPPARVSTGVPLLFVCWTVTEVIRYGYYALNLVGLSNIIVWFRYSFFVFLYPLGITGELWALLDSLDYVKKHNVWTIRMPNAWNATFNYHHMLILIMLLYIPIFPKLYCHMFAQRRKVLGGARPVSPVKRHTD</sequence>
<comment type="pathway">
    <text evidence="2 14">Lipid metabolism; fatty acid biosynthesis.</text>
</comment>
<comment type="function">
    <text evidence="14">Catalyzes the third of the four reactions of the long-chain fatty acids elongation cycle. This endoplasmic reticulum-bound enzymatic process, allows the addition of two carbons to the chain of long- and very long-chain fatty acids/VLCFAs per cycle. This enzyme catalyzes the dehydration of the 3-hydroxyacyl-CoA intermediate into trans-2,3-enoyl-CoA, within each cycle of fatty acid elongation. Thereby, it participates to the production of VLCFAs of different chain lengths that are involved in multiple biological processes as precursors of membrane lipids and lipid mediators.</text>
</comment>
<dbReference type="Pfam" id="PF04387">
    <property type="entry name" value="PTPLA"/>
    <property type="match status" value="1"/>
</dbReference>
<evidence type="ECO:0000256" key="4">
    <source>
        <dbReference type="ARBA" id="ARBA00013122"/>
    </source>
</evidence>
<dbReference type="AlphaFoldDB" id="A0A8J2L6T6"/>
<evidence type="ECO:0000256" key="14">
    <source>
        <dbReference type="RuleBase" id="RU363109"/>
    </source>
</evidence>
<comment type="caution">
    <text evidence="15">The sequence shown here is derived from an EMBL/GenBank/DDBJ whole genome shotgun (WGS) entry which is preliminary data.</text>
</comment>
<evidence type="ECO:0000256" key="7">
    <source>
        <dbReference type="ARBA" id="ARBA00022832"/>
    </source>
</evidence>
<comment type="catalytic activity">
    <reaction evidence="13 14">
        <text>a very-long-chain (3R)-3-hydroxyacyl-CoA = a very-long-chain (2E)-enoyl-CoA + H2O</text>
        <dbReference type="Rhea" id="RHEA:45812"/>
        <dbReference type="ChEBI" id="CHEBI:15377"/>
        <dbReference type="ChEBI" id="CHEBI:83728"/>
        <dbReference type="ChEBI" id="CHEBI:85440"/>
        <dbReference type="EC" id="4.2.1.134"/>
    </reaction>
</comment>
<feature type="transmembrane region" description="Helical" evidence="14">
    <location>
        <begin position="60"/>
        <end position="80"/>
    </location>
</feature>
<evidence type="ECO:0000256" key="9">
    <source>
        <dbReference type="ARBA" id="ARBA00023098"/>
    </source>
</evidence>
<evidence type="ECO:0000256" key="13">
    <source>
        <dbReference type="ARBA" id="ARBA00036671"/>
    </source>
</evidence>
<evidence type="ECO:0000313" key="15">
    <source>
        <dbReference type="EMBL" id="CAG7816679.1"/>
    </source>
</evidence>
<gene>
    <name evidence="15" type="ORF">AFUS01_LOCUS27285</name>
</gene>
<dbReference type="InterPro" id="IPR007482">
    <property type="entry name" value="Tyr_Pase-like_PTPLA"/>
</dbReference>
<organism evidence="15 16">
    <name type="scientific">Allacma fusca</name>
    <dbReference type="NCBI Taxonomy" id="39272"/>
    <lineage>
        <taxon>Eukaryota</taxon>
        <taxon>Metazoa</taxon>
        <taxon>Ecdysozoa</taxon>
        <taxon>Arthropoda</taxon>
        <taxon>Hexapoda</taxon>
        <taxon>Collembola</taxon>
        <taxon>Symphypleona</taxon>
        <taxon>Sminthuridae</taxon>
        <taxon>Allacma</taxon>
    </lineage>
</organism>
<keyword evidence="12 14" id="KW-0456">Lyase</keyword>
<dbReference type="GO" id="GO:0030148">
    <property type="term" value="P:sphingolipid biosynthetic process"/>
    <property type="evidence" value="ECO:0007669"/>
    <property type="project" value="TreeGrafter"/>
</dbReference>
<dbReference type="EC" id="4.2.1.134" evidence="4 14"/>
<evidence type="ECO:0000256" key="1">
    <source>
        <dbReference type="ARBA" id="ARBA00004141"/>
    </source>
</evidence>
<evidence type="ECO:0000256" key="2">
    <source>
        <dbReference type="ARBA" id="ARBA00005194"/>
    </source>
</evidence>
<feature type="transmembrane region" description="Helical" evidence="14">
    <location>
        <begin position="132"/>
        <end position="155"/>
    </location>
</feature>
<dbReference type="GO" id="GO:0042761">
    <property type="term" value="P:very long-chain fatty acid biosynthetic process"/>
    <property type="evidence" value="ECO:0007669"/>
    <property type="project" value="TreeGrafter"/>
</dbReference>
<keyword evidence="8 14" id="KW-1133">Transmembrane helix</keyword>
<dbReference type="GO" id="GO:0102158">
    <property type="term" value="F:very-long-chain (3R)-3-hydroxyacyl-CoA dehydratase activity"/>
    <property type="evidence" value="ECO:0007669"/>
    <property type="project" value="UniProtKB-EC"/>
</dbReference>
<dbReference type="UniPathway" id="UPA00094"/>
<proteinExistence type="inferred from homology"/>
<feature type="transmembrane region" description="Helical" evidence="14">
    <location>
        <begin position="100"/>
        <end position="120"/>
    </location>
</feature>
<comment type="subcellular location">
    <subcellularLocation>
        <location evidence="14">Endoplasmic reticulum membrane</location>
        <topology evidence="14">Multi-pass membrane protein</topology>
    </subcellularLocation>
    <subcellularLocation>
        <location evidence="1">Membrane</location>
        <topology evidence="1">Multi-pass membrane protein</topology>
    </subcellularLocation>
</comment>
<keyword evidence="7 14" id="KW-0276">Fatty acid metabolism</keyword>
<comment type="similarity">
    <text evidence="3 14">Belongs to the very long-chain fatty acids dehydratase HACD family.</text>
</comment>
<dbReference type="EMBL" id="CAJVCH010375524">
    <property type="protein sequence ID" value="CAG7816679.1"/>
    <property type="molecule type" value="Genomic_DNA"/>
</dbReference>
<dbReference type="OrthoDB" id="46988at2759"/>
<feature type="transmembrane region" description="Helical" evidence="14">
    <location>
        <begin position="12"/>
        <end position="32"/>
    </location>
</feature>
<keyword evidence="11 14" id="KW-0275">Fatty acid biosynthesis</keyword>
<dbReference type="PANTHER" id="PTHR11035:SF3">
    <property type="entry name" value="VERY-LONG-CHAIN (3R)-3-HYDROXYACYL-COA DEHYDRATASE"/>
    <property type="match status" value="1"/>
</dbReference>
<evidence type="ECO:0000256" key="10">
    <source>
        <dbReference type="ARBA" id="ARBA00023136"/>
    </source>
</evidence>
<evidence type="ECO:0000256" key="3">
    <source>
        <dbReference type="ARBA" id="ARBA00007811"/>
    </source>
</evidence>
<evidence type="ECO:0000256" key="11">
    <source>
        <dbReference type="ARBA" id="ARBA00023160"/>
    </source>
</evidence>
<protein>
    <recommendedName>
        <fullName evidence="4 14">Very-long-chain (3R)-3-hydroxyacyl-CoA dehydratase</fullName>
        <ecNumber evidence="4 14">4.2.1.134</ecNumber>
    </recommendedName>
</protein>
<evidence type="ECO:0000313" key="16">
    <source>
        <dbReference type="Proteomes" id="UP000708208"/>
    </source>
</evidence>
<dbReference type="Proteomes" id="UP000708208">
    <property type="component" value="Unassembled WGS sequence"/>
</dbReference>
<evidence type="ECO:0000256" key="12">
    <source>
        <dbReference type="ARBA" id="ARBA00023239"/>
    </source>
</evidence>
<name>A0A8J2L6T6_9HEXA</name>
<accession>A0A8J2L6T6</accession>
<dbReference type="GO" id="GO:0005789">
    <property type="term" value="C:endoplasmic reticulum membrane"/>
    <property type="evidence" value="ECO:0007669"/>
    <property type="project" value="UniProtKB-SubCell"/>
</dbReference>
<evidence type="ECO:0000256" key="8">
    <source>
        <dbReference type="ARBA" id="ARBA00022989"/>
    </source>
</evidence>
<feature type="transmembrane region" description="Helical" evidence="14">
    <location>
        <begin position="181"/>
        <end position="201"/>
    </location>
</feature>
<keyword evidence="14" id="KW-0256">Endoplasmic reticulum</keyword>
<keyword evidence="16" id="KW-1185">Reference proteome</keyword>
<dbReference type="PANTHER" id="PTHR11035">
    <property type="entry name" value="VERY-LONG-CHAIN (3R)-3-HYDROXYACYL-COA DEHYDRATASE"/>
    <property type="match status" value="1"/>
</dbReference>
<keyword evidence="9 14" id="KW-0443">Lipid metabolism</keyword>
<evidence type="ECO:0000256" key="5">
    <source>
        <dbReference type="ARBA" id="ARBA00022516"/>
    </source>
</evidence>
<keyword evidence="10 14" id="KW-0472">Membrane</keyword>
<reference evidence="15" key="1">
    <citation type="submission" date="2021-06" db="EMBL/GenBank/DDBJ databases">
        <authorList>
            <person name="Hodson N. C."/>
            <person name="Mongue J. A."/>
            <person name="Jaron S. K."/>
        </authorList>
    </citation>
    <scope>NUCLEOTIDE SEQUENCE</scope>
</reference>
<dbReference type="GO" id="GO:0030497">
    <property type="term" value="P:fatty acid elongation"/>
    <property type="evidence" value="ECO:0007669"/>
    <property type="project" value="TreeGrafter"/>
</dbReference>